<feature type="signal peptide" evidence="2">
    <location>
        <begin position="1"/>
        <end position="27"/>
    </location>
</feature>
<sequence>MKRNRSVSTFRCIAVACLAVASGTAVAQAANYPSRPITIVVPFSAGGGVDAMARVLAEKLRTTLGQSVVIENKGGGSGMIGAQAVVKAQPDGYTLLMGSAGETAINPYVFKTRMQYAPQTDLMPISLVVKVPNVVVVNPSLPYKTIDELVAYAKANPGKVRYGTSGVGNPQHLSGELMARQAGVQLTHVPYRGASNQLLDVIGGNIEMTFVSLAGARQFIKDGKVRAIGITSQGKSVLAPDIPAISDSSSLKGYSLENWFGLFAPKGTPAPVIARLNGAVVEALKDPGLSTRLRELGGNPTPMSPDQFAAFIKQDAMKFAKIVEDAKITPDN</sequence>
<evidence type="ECO:0000313" key="5">
    <source>
        <dbReference type="Proteomes" id="UP000255505"/>
    </source>
</evidence>
<accession>A0A375IJJ2</accession>
<dbReference type="PANTHER" id="PTHR42928:SF5">
    <property type="entry name" value="BLR1237 PROTEIN"/>
    <property type="match status" value="1"/>
</dbReference>
<protein>
    <recommendedName>
        <fullName evidence="6">Extra-cytoplasmic solute receptor</fullName>
    </recommendedName>
</protein>
<dbReference type="SUPFAM" id="SSF53850">
    <property type="entry name" value="Periplasmic binding protein-like II"/>
    <property type="match status" value="1"/>
</dbReference>
<dbReference type="InterPro" id="IPR005064">
    <property type="entry name" value="BUG"/>
</dbReference>
<evidence type="ECO:0008006" key="6">
    <source>
        <dbReference type="Google" id="ProtNLM"/>
    </source>
</evidence>
<reference evidence="4 5" key="1">
    <citation type="submission" date="2018-01" db="EMBL/GenBank/DDBJ databases">
        <authorList>
            <person name="Gaut B.S."/>
            <person name="Morton B.R."/>
            <person name="Clegg M.T."/>
            <person name="Duvall M.R."/>
        </authorList>
    </citation>
    <scope>NUCLEOTIDE SEQUENCE [LARGE SCALE GENOMIC DNA]</scope>
    <source>
        <strain evidence="4">Cupriavidus taiwanensis LMG 19425</strain>
        <plasmid evidence="5">Plasmid ii</plasmid>
    </source>
</reference>
<evidence type="ECO:0000313" key="3">
    <source>
        <dbReference type="EMBL" id="SPK70088.1"/>
    </source>
</evidence>
<dbReference type="RefSeq" id="WP_115664399.1">
    <property type="nucleotide sequence ID" value="NZ_LT991977.1"/>
</dbReference>
<dbReference type="Proteomes" id="UP000255505">
    <property type="component" value="Plasmid II"/>
</dbReference>
<dbReference type="EMBL" id="OOEF01000029">
    <property type="protein sequence ID" value="SPK70088.1"/>
    <property type="molecule type" value="Genomic_DNA"/>
</dbReference>
<proteinExistence type="inferred from homology"/>
<dbReference type="PIRSF" id="PIRSF017082">
    <property type="entry name" value="YflP"/>
    <property type="match status" value="1"/>
</dbReference>
<dbReference type="InterPro" id="IPR042100">
    <property type="entry name" value="Bug_dom1"/>
</dbReference>
<keyword evidence="4" id="KW-0614">Plasmid</keyword>
<name>A0A375IJJ2_9BURK</name>
<dbReference type="EMBL" id="LT991977">
    <property type="protein sequence ID" value="SPK74894.1"/>
    <property type="molecule type" value="Genomic_DNA"/>
</dbReference>
<feature type="chain" id="PRO_5036070170" description="Extra-cytoplasmic solute receptor" evidence="2">
    <location>
        <begin position="28"/>
        <end position="332"/>
    </location>
</feature>
<dbReference type="PANTHER" id="PTHR42928">
    <property type="entry name" value="TRICARBOXYLATE-BINDING PROTEIN"/>
    <property type="match status" value="1"/>
</dbReference>
<geneLocation type="plasmid" evidence="4">
    <name>II</name>
</geneLocation>
<evidence type="ECO:0000313" key="4">
    <source>
        <dbReference type="EMBL" id="SPK74894.1"/>
    </source>
</evidence>
<dbReference type="CDD" id="cd13578">
    <property type="entry name" value="PBP2_Bug27"/>
    <property type="match status" value="1"/>
</dbReference>
<keyword evidence="2" id="KW-0732">Signal</keyword>
<gene>
    <name evidence="4" type="ORF">CT19425_MP40089</name>
    <name evidence="3" type="ORF">CT19425_U350058</name>
</gene>
<organism evidence="4 5">
    <name type="scientific">Cupriavidus taiwanensis</name>
    <dbReference type="NCBI Taxonomy" id="164546"/>
    <lineage>
        <taxon>Bacteria</taxon>
        <taxon>Pseudomonadati</taxon>
        <taxon>Pseudomonadota</taxon>
        <taxon>Betaproteobacteria</taxon>
        <taxon>Burkholderiales</taxon>
        <taxon>Burkholderiaceae</taxon>
        <taxon>Cupriavidus</taxon>
    </lineage>
</organism>
<dbReference type="AlphaFoldDB" id="A0A375IJJ2"/>
<dbReference type="Proteomes" id="UP000255505">
    <property type="component" value="Unassembled WGS sequence"/>
</dbReference>
<dbReference type="Pfam" id="PF03401">
    <property type="entry name" value="TctC"/>
    <property type="match status" value="1"/>
</dbReference>
<dbReference type="Gene3D" id="3.40.190.10">
    <property type="entry name" value="Periplasmic binding protein-like II"/>
    <property type="match status" value="1"/>
</dbReference>
<evidence type="ECO:0000256" key="1">
    <source>
        <dbReference type="ARBA" id="ARBA00006987"/>
    </source>
</evidence>
<comment type="similarity">
    <text evidence="1">Belongs to the UPF0065 (bug) family.</text>
</comment>
<evidence type="ECO:0000256" key="2">
    <source>
        <dbReference type="SAM" id="SignalP"/>
    </source>
</evidence>
<dbReference type="Gene3D" id="3.40.190.150">
    <property type="entry name" value="Bordetella uptake gene, domain 1"/>
    <property type="match status" value="1"/>
</dbReference>